<dbReference type="RefSeq" id="WP_147052388.1">
    <property type="nucleotide sequence ID" value="NZ_CP042437.1"/>
</dbReference>
<dbReference type="InterPro" id="IPR022134">
    <property type="entry name" value="DUF3667"/>
</dbReference>
<evidence type="ECO:0000256" key="1">
    <source>
        <dbReference type="SAM" id="Phobius"/>
    </source>
</evidence>
<dbReference type="AlphaFoldDB" id="A0A5B8VUA9"/>
<evidence type="ECO:0000313" key="3">
    <source>
        <dbReference type="Proteomes" id="UP000321362"/>
    </source>
</evidence>
<feature type="transmembrane region" description="Helical" evidence="1">
    <location>
        <begin position="200"/>
        <end position="218"/>
    </location>
</feature>
<feature type="transmembrane region" description="Helical" evidence="1">
    <location>
        <begin position="171"/>
        <end position="194"/>
    </location>
</feature>
<name>A0A5B8VUA9_9SPHI</name>
<feature type="transmembrane region" description="Helical" evidence="1">
    <location>
        <begin position="230"/>
        <end position="256"/>
    </location>
</feature>
<dbReference type="EMBL" id="CP042437">
    <property type="protein sequence ID" value="QEC75234.1"/>
    <property type="molecule type" value="Genomic_DNA"/>
</dbReference>
<dbReference type="Proteomes" id="UP000321362">
    <property type="component" value="Chromosome"/>
</dbReference>
<proteinExistence type="predicted"/>
<feature type="transmembrane region" description="Helical" evidence="1">
    <location>
        <begin position="140"/>
        <end position="159"/>
    </location>
</feature>
<accession>A0A5B8VUA9</accession>
<organism evidence="2 3">
    <name type="scientific">Mucilaginibacter ginsenosidivorax</name>
    <dbReference type="NCBI Taxonomy" id="862126"/>
    <lineage>
        <taxon>Bacteria</taxon>
        <taxon>Pseudomonadati</taxon>
        <taxon>Bacteroidota</taxon>
        <taxon>Sphingobacteriia</taxon>
        <taxon>Sphingobacteriales</taxon>
        <taxon>Sphingobacteriaceae</taxon>
        <taxon>Mucilaginibacter</taxon>
    </lineage>
</organism>
<keyword evidence="1" id="KW-1133">Transmembrane helix</keyword>
<keyword evidence="1" id="KW-0812">Transmembrane</keyword>
<keyword evidence="1" id="KW-0472">Membrane</keyword>
<evidence type="ECO:0000313" key="2">
    <source>
        <dbReference type="EMBL" id="QEC75234.1"/>
    </source>
</evidence>
<reference evidence="2 3" key="1">
    <citation type="journal article" date="2013" name="J. Microbiol.">
        <title>Mucilaginibacter ginsenosidivorax sp. nov., with ginsenoside converting activity isolated from sediment.</title>
        <authorList>
            <person name="Kim J.K."/>
            <person name="Choi T.E."/>
            <person name="Liu Q.M."/>
            <person name="Park H.Y."/>
            <person name="Yi T.H."/>
            <person name="Yoon M.H."/>
            <person name="Kim S.C."/>
            <person name="Im W.T."/>
        </authorList>
    </citation>
    <scope>NUCLEOTIDE SEQUENCE [LARGE SCALE GENOMIC DNA]</scope>
    <source>
        <strain evidence="2 3">KHI28</strain>
    </source>
</reference>
<gene>
    <name evidence="2" type="ORF">FSB76_04500</name>
</gene>
<dbReference type="Pfam" id="PF12412">
    <property type="entry name" value="DUF3667"/>
    <property type="match status" value="1"/>
</dbReference>
<keyword evidence="3" id="KW-1185">Reference proteome</keyword>
<sequence>MGKTLKKTTQKINTTIICKNCGCQVSGDFCSSCGQRADTQRLNMHFILHELQHGLIHFDKGVLYTAKQLLTRPGHTIRDFLEGKRVRHFQPLSFAIVLATFYGLLWHYLIFDRLHASLIDPRNDITRASGKIITWITEHFAFDGLILIITSTMVSYVIFKKRKYNLAEHLVLNTYLMGLFLIVSLLVFPIVYIFGNALTLQYGIVQQGFLLVLMCWCYSQFFNNTSKAKIIGLTLGAFFIISLLNLAIGYFAGWIVTQF</sequence>
<protein>
    <submittedName>
        <fullName evidence="2">DUF3667 domain-containing protein</fullName>
    </submittedName>
</protein>
<dbReference type="OrthoDB" id="7446256at2"/>
<dbReference type="KEGG" id="mgk:FSB76_04500"/>
<feature type="transmembrane region" description="Helical" evidence="1">
    <location>
        <begin position="92"/>
        <end position="111"/>
    </location>
</feature>